<dbReference type="Pfam" id="PF13450">
    <property type="entry name" value="NAD_binding_8"/>
    <property type="match status" value="1"/>
</dbReference>
<keyword evidence="1" id="KW-0004">4Fe-4S</keyword>
<dbReference type="InterPro" id="IPR039650">
    <property type="entry name" value="HdrA-like"/>
</dbReference>
<dbReference type="GO" id="GO:0016491">
    <property type="term" value="F:oxidoreductase activity"/>
    <property type="evidence" value="ECO:0007669"/>
    <property type="project" value="UniProtKB-KW"/>
</dbReference>
<dbReference type="PANTHER" id="PTHR43498:SF1">
    <property type="entry name" value="COB--COM HETERODISULFIDE REDUCTASE IRON-SULFUR SUBUNIT A"/>
    <property type="match status" value="1"/>
</dbReference>
<keyword evidence="3" id="KW-0560">Oxidoreductase</keyword>
<reference evidence="7" key="1">
    <citation type="journal article" date="2015" name="Nature">
        <title>Complex archaea that bridge the gap between prokaryotes and eukaryotes.</title>
        <authorList>
            <person name="Spang A."/>
            <person name="Saw J.H."/>
            <person name="Jorgensen S.L."/>
            <person name="Zaremba-Niedzwiedzka K."/>
            <person name="Martijn J."/>
            <person name="Lind A.E."/>
            <person name="van Eijk R."/>
            <person name="Schleper C."/>
            <person name="Guy L."/>
            <person name="Ettema T.J."/>
        </authorList>
    </citation>
    <scope>NUCLEOTIDE SEQUENCE</scope>
</reference>
<dbReference type="Pfam" id="PF07992">
    <property type="entry name" value="Pyr_redox_2"/>
    <property type="match status" value="1"/>
</dbReference>
<dbReference type="Gene3D" id="3.50.50.60">
    <property type="entry name" value="FAD/NAD(P)-binding domain"/>
    <property type="match status" value="2"/>
</dbReference>
<feature type="domain" description="FAD/NAD(P)-binding" evidence="6">
    <location>
        <begin position="48"/>
        <end position="210"/>
    </location>
</feature>
<dbReference type="EMBL" id="LAZR01038786">
    <property type="protein sequence ID" value="KKL18654.1"/>
    <property type="molecule type" value="Genomic_DNA"/>
</dbReference>
<dbReference type="AlphaFoldDB" id="A0A0F9B9L7"/>
<evidence type="ECO:0000256" key="1">
    <source>
        <dbReference type="ARBA" id="ARBA00022485"/>
    </source>
</evidence>
<keyword evidence="4" id="KW-0408">Iron</keyword>
<gene>
    <name evidence="7" type="ORF">LCGC14_2473360</name>
</gene>
<evidence type="ECO:0000256" key="2">
    <source>
        <dbReference type="ARBA" id="ARBA00022723"/>
    </source>
</evidence>
<dbReference type="InterPro" id="IPR023753">
    <property type="entry name" value="FAD/NAD-binding_dom"/>
</dbReference>
<evidence type="ECO:0000259" key="6">
    <source>
        <dbReference type="Pfam" id="PF07992"/>
    </source>
</evidence>
<feature type="non-terminal residue" evidence="7">
    <location>
        <position position="1"/>
    </location>
</feature>
<evidence type="ECO:0000313" key="7">
    <source>
        <dbReference type="EMBL" id="KKL18654.1"/>
    </source>
</evidence>
<dbReference type="PANTHER" id="PTHR43498">
    <property type="entry name" value="FERREDOXIN:COB-COM HETERODISULFIDE REDUCTASE SUBUNIT A"/>
    <property type="match status" value="1"/>
</dbReference>
<organism evidence="7">
    <name type="scientific">marine sediment metagenome</name>
    <dbReference type="NCBI Taxonomy" id="412755"/>
    <lineage>
        <taxon>unclassified sequences</taxon>
        <taxon>metagenomes</taxon>
        <taxon>ecological metagenomes</taxon>
    </lineage>
</organism>
<evidence type="ECO:0000256" key="4">
    <source>
        <dbReference type="ARBA" id="ARBA00023004"/>
    </source>
</evidence>
<sequence>VYPNVVTSIEFERILSASGPYGGRVQRPSDGDIPQKIAFIQCVGSRDLRCGSGYCSSVCCMYATKEAVIAKEHQEQIETTIFFMDLRAYGKDFDRYIDRAKSEYGVKYVRSRVSEVKEVKESGNLRLSYQTENGRPEDEEFDLVVLSVGLKIPGSVLNLAKRLGIALNSFGFCQTSTFEPLSTSRKGIFVCGTFASPKDIPETVIQASGSASCAGELLSSVRGELVTRKKYPSEIDIGSQIPRIGVFVCHCGTNIGGVVNVPEVVAYAKGLPKVVFAEDNLYTCSQDTQETIKKRIKEHRLNRVVVASCSPRTHEPLFQETLKESGLNSYLFEMANIRDQCSWVHMHQPREATEKSKDLVRMAVAKARFLTPLPRIELKINHQALVIGGGLAGMTAALTISRQGFKVHLVEKEARLGGNLRDIHYLLDGENSKAFLESLIDEVESSQNINLYTTSQIKEITGYLGNFKTTISTGNGADAEVEHGVVVVATGAKEYQPVEYLYGKDARV</sequence>
<keyword evidence="2" id="KW-0479">Metal-binding</keyword>
<evidence type="ECO:0000256" key="5">
    <source>
        <dbReference type="ARBA" id="ARBA00023014"/>
    </source>
</evidence>
<protein>
    <recommendedName>
        <fullName evidence="6">FAD/NAD(P)-binding domain-containing protein</fullName>
    </recommendedName>
</protein>
<proteinExistence type="predicted"/>
<dbReference type="PRINTS" id="PR00469">
    <property type="entry name" value="PNDRDTASEII"/>
</dbReference>
<dbReference type="SUPFAM" id="SSF51905">
    <property type="entry name" value="FAD/NAD(P)-binding domain"/>
    <property type="match status" value="1"/>
</dbReference>
<dbReference type="InterPro" id="IPR036188">
    <property type="entry name" value="FAD/NAD-bd_sf"/>
</dbReference>
<dbReference type="GO" id="GO:0051539">
    <property type="term" value="F:4 iron, 4 sulfur cluster binding"/>
    <property type="evidence" value="ECO:0007669"/>
    <property type="project" value="UniProtKB-KW"/>
</dbReference>
<evidence type="ECO:0000256" key="3">
    <source>
        <dbReference type="ARBA" id="ARBA00023002"/>
    </source>
</evidence>
<accession>A0A0F9B9L7</accession>
<name>A0A0F9B9L7_9ZZZZ</name>
<feature type="non-terminal residue" evidence="7">
    <location>
        <position position="508"/>
    </location>
</feature>
<comment type="caution">
    <text evidence="7">The sequence shown here is derived from an EMBL/GenBank/DDBJ whole genome shotgun (WGS) entry which is preliminary data.</text>
</comment>
<keyword evidence="5" id="KW-0411">Iron-sulfur</keyword>
<dbReference type="GO" id="GO:0046872">
    <property type="term" value="F:metal ion binding"/>
    <property type="evidence" value="ECO:0007669"/>
    <property type="project" value="UniProtKB-KW"/>
</dbReference>
<dbReference type="SUPFAM" id="SSF51971">
    <property type="entry name" value="Nucleotide-binding domain"/>
    <property type="match status" value="1"/>
</dbReference>